<evidence type="ECO:0000256" key="1">
    <source>
        <dbReference type="SAM" id="MobiDB-lite"/>
    </source>
</evidence>
<protein>
    <submittedName>
        <fullName evidence="2">Uncharacterized protein</fullName>
    </submittedName>
</protein>
<feature type="compositionally biased region" description="Low complexity" evidence="1">
    <location>
        <begin position="21"/>
        <end position="42"/>
    </location>
</feature>
<proteinExistence type="predicted"/>
<feature type="compositionally biased region" description="Basic and acidic residues" evidence="1">
    <location>
        <begin position="422"/>
        <end position="438"/>
    </location>
</feature>
<feature type="compositionally biased region" description="Low complexity" evidence="1">
    <location>
        <begin position="168"/>
        <end position="178"/>
    </location>
</feature>
<dbReference type="AlphaFoldDB" id="A0AAD7H872"/>
<feature type="compositionally biased region" description="Gly residues" evidence="1">
    <location>
        <begin position="931"/>
        <end position="949"/>
    </location>
</feature>
<reference evidence="2" key="1">
    <citation type="submission" date="2023-03" db="EMBL/GenBank/DDBJ databases">
        <title>Massive genome expansion in bonnet fungi (Mycena s.s.) driven by repeated elements and novel gene families across ecological guilds.</title>
        <authorList>
            <consortium name="Lawrence Berkeley National Laboratory"/>
            <person name="Harder C.B."/>
            <person name="Miyauchi S."/>
            <person name="Viragh M."/>
            <person name="Kuo A."/>
            <person name="Thoen E."/>
            <person name="Andreopoulos B."/>
            <person name="Lu D."/>
            <person name="Skrede I."/>
            <person name="Drula E."/>
            <person name="Henrissat B."/>
            <person name="Morin E."/>
            <person name="Kohler A."/>
            <person name="Barry K."/>
            <person name="LaButti K."/>
            <person name="Morin E."/>
            <person name="Salamov A."/>
            <person name="Lipzen A."/>
            <person name="Mereny Z."/>
            <person name="Hegedus B."/>
            <person name="Baldrian P."/>
            <person name="Stursova M."/>
            <person name="Weitz H."/>
            <person name="Taylor A."/>
            <person name="Grigoriev I.V."/>
            <person name="Nagy L.G."/>
            <person name="Martin F."/>
            <person name="Kauserud H."/>
        </authorList>
    </citation>
    <scope>NUCLEOTIDE SEQUENCE</scope>
    <source>
        <strain evidence="2">CBHHK182m</strain>
    </source>
</reference>
<gene>
    <name evidence="2" type="ORF">B0H16DRAFT_1618770</name>
</gene>
<feature type="region of interest" description="Disordered" evidence="1">
    <location>
        <begin position="469"/>
        <end position="503"/>
    </location>
</feature>
<feature type="region of interest" description="Disordered" evidence="1">
    <location>
        <begin position="1"/>
        <end position="279"/>
    </location>
</feature>
<feature type="compositionally biased region" description="Acidic residues" evidence="1">
    <location>
        <begin position="329"/>
        <end position="338"/>
    </location>
</feature>
<dbReference type="EMBL" id="JARKIB010000326">
    <property type="protein sequence ID" value="KAJ7714366.1"/>
    <property type="molecule type" value="Genomic_DNA"/>
</dbReference>
<sequence>MPPALRKDSSAKKPSAPLPPRSMGTRRTPGTSPAPTSGPPTSMITPSRRPSVHDEEDGPKVVETPTPASRTGAHAPNAGTGIADLEPLTSDSGETAGQVPFKEAGVASKDSATSGGVGAAGNAAAPVDQNEPAINQAHRPKSPSPPSLPYSTLVAAAASKFHGENAATSDTISGTSDGTNDKGKQRETNTSPFLVPVGTVPPPRSRSATATVEELDYERVGPPSPVKPPGMEVDAPAAQSNTAAEPGKETEAESRAYGPSATDEEASGQVNTKSSQSAQEAAAFFDAALAAVEANGPPDIHLGDVNAVDGDPIDVDAIADAPVSSIDVDAFEPDDDIPDLQNGTPALDEDTIDPDGELMAEDMLNEEFANLKKAMALSRLEALNKKDRDGTSSSSRRPDASGGSPPKRARVNSQGDASPPNHGEEIPEGRMLRPRNEDGTVISPGRSTGGSKHTAPTYAAVAATGASAAKSSNTGNAPLHPQPGAHGGSAPQPAPAHHAAHAAAAPNPAFHAAPGAGAPDPVLITVTPNSASTVAALNPAPAAVAANPALGPAALNPAAAAAPNPALGAAINGVGQAGLAAPIAGGQAVQPGAAAPFQIVVAGPHYLRRYSPVVASTTADGHPPSLYSTPIPAGGWHRVTGATKESVEQTAAATGTLALWDASELTDGLGIYAHKHAGSNNISDVDLLKGLIVRHLNLEAMGLTVNVGCVLAANPNDTLFFVNNLPPHLIAALLAQGVLSAEGHSFDFSGRSPEPVLYLGAIEQLRYEDSDQGARDALAKIRDSLDGDDFFIRALLSRRDALPAHVPPQEARRALLDTLQVHPITFTTGAGANAVQSLQWRVYMHPPTHNEQALASIVAAFQNVTVATFQSVGYASATRHYCRMCRSIDHPTGLCPIPLAPGYAGPSIADVIARFAALNNSNNNRGRGRGRGGASQGGNRGGNRGGGRGNANTNGRGRGFFVGRGRGRGN</sequence>
<keyword evidence="3" id="KW-1185">Reference proteome</keyword>
<feature type="region of interest" description="Disordered" evidence="1">
    <location>
        <begin position="382"/>
        <end position="454"/>
    </location>
</feature>
<name>A0AAD7H872_9AGAR</name>
<feature type="region of interest" description="Disordered" evidence="1">
    <location>
        <begin position="328"/>
        <end position="355"/>
    </location>
</feature>
<evidence type="ECO:0000313" key="2">
    <source>
        <dbReference type="EMBL" id="KAJ7714366.1"/>
    </source>
</evidence>
<feature type="compositionally biased region" description="Basic and acidic residues" evidence="1">
    <location>
        <begin position="1"/>
        <end position="11"/>
    </location>
</feature>
<accession>A0AAD7H872</accession>
<feature type="region of interest" description="Disordered" evidence="1">
    <location>
        <begin position="920"/>
        <end position="970"/>
    </location>
</feature>
<dbReference type="Proteomes" id="UP001215598">
    <property type="component" value="Unassembled WGS sequence"/>
</dbReference>
<organism evidence="2 3">
    <name type="scientific">Mycena metata</name>
    <dbReference type="NCBI Taxonomy" id="1033252"/>
    <lineage>
        <taxon>Eukaryota</taxon>
        <taxon>Fungi</taxon>
        <taxon>Dikarya</taxon>
        <taxon>Basidiomycota</taxon>
        <taxon>Agaricomycotina</taxon>
        <taxon>Agaricomycetes</taxon>
        <taxon>Agaricomycetidae</taxon>
        <taxon>Agaricales</taxon>
        <taxon>Marasmiineae</taxon>
        <taxon>Mycenaceae</taxon>
        <taxon>Mycena</taxon>
    </lineage>
</organism>
<comment type="caution">
    <text evidence="2">The sequence shown here is derived from an EMBL/GenBank/DDBJ whole genome shotgun (WGS) entry which is preliminary data.</text>
</comment>
<evidence type="ECO:0000313" key="3">
    <source>
        <dbReference type="Proteomes" id="UP001215598"/>
    </source>
</evidence>